<evidence type="ECO:0008006" key="4">
    <source>
        <dbReference type="Google" id="ProtNLM"/>
    </source>
</evidence>
<keyword evidence="1" id="KW-0812">Transmembrane</keyword>
<dbReference type="PROSITE" id="PS00409">
    <property type="entry name" value="PROKAR_NTER_METHYL"/>
    <property type="match status" value="1"/>
</dbReference>
<keyword evidence="3" id="KW-1185">Reference proteome</keyword>
<dbReference type="NCBIfam" id="TIGR02532">
    <property type="entry name" value="IV_pilin_GFxxxE"/>
    <property type="match status" value="1"/>
</dbReference>
<name>A0A8D5FGP6_9BACT</name>
<reference evidence="2" key="1">
    <citation type="submission" date="2020-09" db="EMBL/GenBank/DDBJ databases">
        <title>Desulfogranum mesoprofundum gen. nov., sp. nov., a novel mesophilic, sulfate-reducing chemolithoautotroph isolated from a deep-sea hydrothermal vent chimney in the Suiyo Seamount.</title>
        <authorList>
            <person name="Hashimoto Y."/>
            <person name="Nakagawa S."/>
        </authorList>
    </citation>
    <scope>NUCLEOTIDE SEQUENCE</scope>
    <source>
        <strain evidence="2">KT2</strain>
    </source>
</reference>
<evidence type="ECO:0000256" key="1">
    <source>
        <dbReference type="SAM" id="Phobius"/>
    </source>
</evidence>
<keyword evidence="1" id="KW-1133">Transmembrane helix</keyword>
<sequence>MSLKRKKFFSVYFLNIDDKGVTLVESLVVVSIIAILAVAVISNYISMKPTKNLHADGRELLSNIQTMKLEAVKRNTCVGLYFLPVVAPATGGSYRIFIDDGSGGGTACDAVWDNPVGGGVGTEPLLMSDVNVRESVALTMTPVAAIPADQANLFTAISFNQRSMVATRLAVGTGSVVFSNNGNPAQATLWLRVMVRNTGSAFIQTNTNAGNPNNWIN</sequence>
<gene>
    <name evidence="2" type="ORF">DGMP_16960</name>
</gene>
<dbReference type="KEGG" id="dbk:DGMP_16960"/>
<protein>
    <recommendedName>
        <fullName evidence="4">Prepilin-type N-terminal cleavage/methylation domain-containing protein</fullName>
    </recommendedName>
</protein>
<evidence type="ECO:0000313" key="3">
    <source>
        <dbReference type="Proteomes" id="UP000826725"/>
    </source>
</evidence>
<accession>A0A8D5FGP6</accession>
<dbReference type="RefSeq" id="WP_228857074.1">
    <property type="nucleotide sequence ID" value="NZ_AP024086.1"/>
</dbReference>
<feature type="transmembrane region" description="Helical" evidence="1">
    <location>
        <begin position="21"/>
        <end position="45"/>
    </location>
</feature>
<dbReference type="EMBL" id="AP024086">
    <property type="protein sequence ID" value="BCL61003.1"/>
    <property type="molecule type" value="Genomic_DNA"/>
</dbReference>
<dbReference type="Pfam" id="PF07963">
    <property type="entry name" value="N_methyl"/>
    <property type="match status" value="1"/>
</dbReference>
<evidence type="ECO:0000313" key="2">
    <source>
        <dbReference type="EMBL" id="BCL61003.1"/>
    </source>
</evidence>
<dbReference type="InterPro" id="IPR012902">
    <property type="entry name" value="N_methyl_site"/>
</dbReference>
<dbReference type="AlphaFoldDB" id="A0A8D5FGP6"/>
<organism evidence="2 3">
    <name type="scientific">Desulfomarina profundi</name>
    <dbReference type="NCBI Taxonomy" id="2772557"/>
    <lineage>
        <taxon>Bacteria</taxon>
        <taxon>Pseudomonadati</taxon>
        <taxon>Thermodesulfobacteriota</taxon>
        <taxon>Desulfobulbia</taxon>
        <taxon>Desulfobulbales</taxon>
        <taxon>Desulfobulbaceae</taxon>
        <taxon>Desulfomarina</taxon>
    </lineage>
</organism>
<keyword evidence="1" id="KW-0472">Membrane</keyword>
<dbReference type="Proteomes" id="UP000826725">
    <property type="component" value="Chromosome"/>
</dbReference>
<proteinExistence type="predicted"/>